<comment type="caution">
    <text evidence="4">The sequence shown here is derived from an EMBL/GenBank/DDBJ whole genome shotgun (WGS) entry which is preliminary data.</text>
</comment>
<feature type="domain" description="BT-3044-like C-terminal" evidence="3">
    <location>
        <begin position="192"/>
        <end position="301"/>
    </location>
</feature>
<dbReference type="AlphaFoldDB" id="A0A369QNR2"/>
<dbReference type="EMBL" id="QASA01000001">
    <property type="protein sequence ID" value="RDC64489.1"/>
    <property type="molecule type" value="Genomic_DNA"/>
</dbReference>
<evidence type="ECO:0000256" key="1">
    <source>
        <dbReference type="SAM" id="SignalP"/>
    </source>
</evidence>
<dbReference type="PROSITE" id="PS51257">
    <property type="entry name" value="PROKAR_LIPOPROTEIN"/>
    <property type="match status" value="1"/>
</dbReference>
<dbReference type="OrthoDB" id="740324at2"/>
<dbReference type="Pfam" id="PF14274">
    <property type="entry name" value="BT_3044-like_C"/>
    <property type="match status" value="1"/>
</dbReference>
<dbReference type="RefSeq" id="WP_115373636.1">
    <property type="nucleotide sequence ID" value="NZ_QASA01000001.1"/>
</dbReference>
<feature type="signal peptide" evidence="1">
    <location>
        <begin position="1"/>
        <end position="21"/>
    </location>
</feature>
<dbReference type="Gene3D" id="2.60.40.1740">
    <property type="entry name" value="hypothetical protein (bacova_03559)"/>
    <property type="match status" value="1"/>
</dbReference>
<proteinExistence type="predicted"/>
<reference evidence="4 5" key="1">
    <citation type="submission" date="2018-04" db="EMBL/GenBank/DDBJ databases">
        <title>Adhaeribacter sp. HMF7616 genome sequencing and assembly.</title>
        <authorList>
            <person name="Kang H."/>
            <person name="Kang J."/>
            <person name="Cha I."/>
            <person name="Kim H."/>
            <person name="Joh K."/>
        </authorList>
    </citation>
    <scope>NUCLEOTIDE SEQUENCE [LARGE SCALE GENOMIC DNA]</scope>
    <source>
        <strain evidence="4 5">HMF7616</strain>
    </source>
</reference>
<dbReference type="InterPro" id="IPR013728">
    <property type="entry name" value="BT_3987-like_N"/>
</dbReference>
<feature type="chain" id="PRO_5016834876" description="DUF1735 domain-containing protein" evidence="1">
    <location>
        <begin position="22"/>
        <end position="309"/>
    </location>
</feature>
<dbReference type="InterPro" id="IPR025371">
    <property type="entry name" value="BT_3044-like_C"/>
</dbReference>
<evidence type="ECO:0000313" key="5">
    <source>
        <dbReference type="Proteomes" id="UP000253919"/>
    </source>
</evidence>
<dbReference type="Pfam" id="PF08522">
    <property type="entry name" value="BT_3987-like_N"/>
    <property type="match status" value="1"/>
</dbReference>
<accession>A0A369QNR2</accession>
<keyword evidence="5" id="KW-1185">Reference proteome</keyword>
<name>A0A369QNR2_9BACT</name>
<feature type="domain" description="BT-3987-like N-terminal" evidence="2">
    <location>
        <begin position="62"/>
        <end position="181"/>
    </location>
</feature>
<protein>
    <recommendedName>
        <fullName evidence="6">DUF1735 domain-containing protein</fullName>
    </recommendedName>
</protein>
<evidence type="ECO:0008006" key="6">
    <source>
        <dbReference type="Google" id="ProtNLM"/>
    </source>
</evidence>
<organism evidence="4 5">
    <name type="scientific">Adhaeribacter pallidiroseus</name>
    <dbReference type="NCBI Taxonomy" id="2072847"/>
    <lineage>
        <taxon>Bacteria</taxon>
        <taxon>Pseudomonadati</taxon>
        <taxon>Bacteroidota</taxon>
        <taxon>Cytophagia</taxon>
        <taxon>Cytophagales</taxon>
        <taxon>Hymenobacteraceae</taxon>
        <taxon>Adhaeribacter</taxon>
    </lineage>
</organism>
<evidence type="ECO:0000259" key="3">
    <source>
        <dbReference type="Pfam" id="PF14274"/>
    </source>
</evidence>
<evidence type="ECO:0000313" key="4">
    <source>
        <dbReference type="EMBL" id="RDC64489.1"/>
    </source>
</evidence>
<evidence type="ECO:0000259" key="2">
    <source>
        <dbReference type="Pfam" id="PF08522"/>
    </source>
</evidence>
<keyword evidence="1" id="KW-0732">Signal</keyword>
<dbReference type="Proteomes" id="UP000253919">
    <property type="component" value="Unassembled WGS sequence"/>
</dbReference>
<sequence>MKSLIRIFPFVFLCLSLSSCLDEEDPLTDRDTETSPNLIEFYSEDPSESPSSERIYTEISKTFDIAPEAKFDVIVSYSGKNNAPEDIVVDIMVDPAALQAFNSRLIEDARAAATDAGEDPDEAEAEVETYDLMPAELYSFPNQITIKKGERRATLPVTVKPDLFNFAFKYGLPLTIKSASSGVISGNFSTNIYALGAKNPYDGTYHATGVFTHPVAGPRDIDEEKTLSTVGATTSRIVVGDLGEASGYFIYIRVNSDNTVTILPDPLSVTQDVFAIGDNTYDPATKTFTLNYAYNSAAPRKISEKVVME</sequence>
<gene>
    <name evidence="4" type="ORF">AHMF7616_03103</name>
</gene>